<keyword evidence="2" id="KW-1185">Reference proteome</keyword>
<protein>
    <submittedName>
        <fullName evidence="3">Uncharacterized protein</fullName>
    </submittedName>
</protein>
<name>A0A0K0FNL0_STRVS</name>
<reference evidence="2" key="1">
    <citation type="submission" date="2014-07" db="EMBL/GenBank/DDBJ databases">
        <authorList>
            <person name="Martin A.A"/>
            <person name="De Silva N."/>
        </authorList>
    </citation>
    <scope>NUCLEOTIDE SEQUENCE</scope>
</reference>
<evidence type="ECO:0000313" key="3">
    <source>
        <dbReference type="WBParaSite" id="SVE_1059000.1"/>
    </source>
</evidence>
<reference evidence="3" key="2">
    <citation type="submission" date="2015-08" db="UniProtKB">
        <authorList>
            <consortium name="WormBaseParasite"/>
        </authorList>
    </citation>
    <scope>IDENTIFICATION</scope>
</reference>
<sequence>MTLPDIENDEQLQEAFRRRREKLEKIRKVKKIHQYFRDKFNNYIRETYAKTRKDILEGTHPKVVRLMKKCDNRRDKALHQVETLAKLKYDTLKRRHDAEDATIEKRQKEEIAAAAQQELDKLEGEKKALLSMAKSFGMYDIATIFEDNPPIAKSHSEFKDVKPSIKSEVVVKVEARPNNLPFVSPSSSHFLTQLSGLAHLSEDFNTKVDEDIKLMQAHMAASNKK</sequence>
<keyword evidence="1" id="KW-0175">Coiled coil</keyword>
<dbReference type="Proteomes" id="UP000035680">
    <property type="component" value="Unassembled WGS sequence"/>
</dbReference>
<feature type="coiled-coil region" evidence="1">
    <location>
        <begin position="98"/>
        <end position="132"/>
    </location>
</feature>
<evidence type="ECO:0000313" key="2">
    <source>
        <dbReference type="Proteomes" id="UP000035680"/>
    </source>
</evidence>
<accession>A0A0K0FNL0</accession>
<proteinExistence type="predicted"/>
<dbReference type="WBParaSite" id="SVE_1059000.1">
    <property type="protein sequence ID" value="SVE_1059000.1"/>
    <property type="gene ID" value="SVE_1059000"/>
</dbReference>
<organism evidence="2 3">
    <name type="scientific">Strongyloides venezuelensis</name>
    <name type="common">Threadworm</name>
    <dbReference type="NCBI Taxonomy" id="75913"/>
    <lineage>
        <taxon>Eukaryota</taxon>
        <taxon>Metazoa</taxon>
        <taxon>Ecdysozoa</taxon>
        <taxon>Nematoda</taxon>
        <taxon>Chromadorea</taxon>
        <taxon>Rhabditida</taxon>
        <taxon>Tylenchina</taxon>
        <taxon>Panagrolaimomorpha</taxon>
        <taxon>Strongyloidoidea</taxon>
        <taxon>Strongyloididae</taxon>
        <taxon>Strongyloides</taxon>
    </lineage>
</organism>
<dbReference type="AlphaFoldDB" id="A0A0K0FNL0"/>
<evidence type="ECO:0000256" key="1">
    <source>
        <dbReference type="SAM" id="Coils"/>
    </source>
</evidence>